<comment type="caution">
    <text evidence="1">The sequence shown here is derived from an EMBL/GenBank/DDBJ whole genome shotgun (WGS) entry which is preliminary data.</text>
</comment>
<protein>
    <submittedName>
        <fullName evidence="1">Zinc chelation protein SecC</fullName>
    </submittedName>
</protein>
<organism evidence="1 2">
    <name type="scientific">Aliikangiella coralliicola</name>
    <dbReference type="NCBI Taxonomy" id="2592383"/>
    <lineage>
        <taxon>Bacteria</taxon>
        <taxon>Pseudomonadati</taxon>
        <taxon>Pseudomonadota</taxon>
        <taxon>Gammaproteobacteria</taxon>
        <taxon>Oceanospirillales</taxon>
        <taxon>Pleioneaceae</taxon>
        <taxon>Aliikangiella</taxon>
    </lineage>
</organism>
<dbReference type="InterPro" id="IPR026368">
    <property type="entry name" value="SWIM_PBPRA1643"/>
</dbReference>
<reference evidence="1 2" key="1">
    <citation type="submission" date="2019-07" db="EMBL/GenBank/DDBJ databases">
        <title>Draft genome for Aliikangiella sp. M105.</title>
        <authorList>
            <person name="Wang G."/>
        </authorList>
    </citation>
    <scope>NUCLEOTIDE SEQUENCE [LARGE SCALE GENOMIC DNA]</scope>
    <source>
        <strain evidence="1 2">M105</strain>
    </source>
</reference>
<evidence type="ECO:0000313" key="1">
    <source>
        <dbReference type="EMBL" id="TQV87643.1"/>
    </source>
</evidence>
<evidence type="ECO:0000313" key="2">
    <source>
        <dbReference type="Proteomes" id="UP000315439"/>
    </source>
</evidence>
<dbReference type="InterPro" id="IPR004027">
    <property type="entry name" value="SEC_C_motif"/>
</dbReference>
<dbReference type="Pfam" id="PF02810">
    <property type="entry name" value="SEC-C"/>
    <property type="match status" value="1"/>
</dbReference>
<proteinExistence type="predicted"/>
<accession>A0A545UDY7</accession>
<keyword evidence="2" id="KW-1185">Reference proteome</keyword>
<sequence>MSKFFYDNNIDKNSKGERIAGKNKRSAKLGTAEHPLTLVVSSEKRKAEVIRIVEENKLFADIEVNSEAAENIVELEGVLNKPKTMVFEKTPKRNEPCSCGSGKKYKKCCGA</sequence>
<dbReference type="Gene3D" id="3.10.450.50">
    <property type="match status" value="1"/>
</dbReference>
<dbReference type="AlphaFoldDB" id="A0A545UDY7"/>
<dbReference type="EMBL" id="VIKS01000007">
    <property type="protein sequence ID" value="TQV87643.1"/>
    <property type="molecule type" value="Genomic_DNA"/>
</dbReference>
<dbReference type="RefSeq" id="WP_142893821.1">
    <property type="nucleotide sequence ID" value="NZ_ML660164.1"/>
</dbReference>
<dbReference type="OrthoDB" id="570299at2"/>
<name>A0A545UDY7_9GAMM</name>
<dbReference type="Proteomes" id="UP000315439">
    <property type="component" value="Unassembled WGS sequence"/>
</dbReference>
<gene>
    <name evidence="1" type="ORF">FLL46_12305</name>
</gene>
<dbReference type="NCBIfam" id="TIGR04102">
    <property type="entry name" value="SWIM_PBPRA1643"/>
    <property type="match status" value="1"/>
</dbReference>
<dbReference type="SUPFAM" id="SSF103642">
    <property type="entry name" value="Sec-C motif"/>
    <property type="match status" value="1"/>
</dbReference>